<name>A0A7T8HIY3_CALRO</name>
<reference evidence="2" key="1">
    <citation type="submission" date="2021-01" db="EMBL/GenBank/DDBJ databases">
        <title>Caligus Genome Assembly.</title>
        <authorList>
            <person name="Gallardo-Escarate C."/>
        </authorList>
    </citation>
    <scope>NUCLEOTIDE SEQUENCE [LARGE SCALE GENOMIC DNA]</scope>
</reference>
<dbReference type="Proteomes" id="UP000595437">
    <property type="component" value="Chromosome 7"/>
</dbReference>
<gene>
    <name evidence="1" type="ORF">FKW44_011250</name>
</gene>
<feature type="non-terminal residue" evidence="1">
    <location>
        <position position="59"/>
    </location>
</feature>
<feature type="non-terminal residue" evidence="1">
    <location>
        <position position="1"/>
    </location>
</feature>
<keyword evidence="2" id="KW-1185">Reference proteome</keyword>
<organism evidence="1 2">
    <name type="scientific">Caligus rogercresseyi</name>
    <name type="common">Sea louse</name>
    <dbReference type="NCBI Taxonomy" id="217165"/>
    <lineage>
        <taxon>Eukaryota</taxon>
        <taxon>Metazoa</taxon>
        <taxon>Ecdysozoa</taxon>
        <taxon>Arthropoda</taxon>
        <taxon>Crustacea</taxon>
        <taxon>Multicrustacea</taxon>
        <taxon>Hexanauplia</taxon>
        <taxon>Copepoda</taxon>
        <taxon>Siphonostomatoida</taxon>
        <taxon>Caligidae</taxon>
        <taxon>Caligus</taxon>
    </lineage>
</organism>
<proteinExistence type="predicted"/>
<dbReference type="AlphaFoldDB" id="A0A7T8HIY3"/>
<dbReference type="EMBL" id="CP045896">
    <property type="protein sequence ID" value="QQP50295.1"/>
    <property type="molecule type" value="Genomic_DNA"/>
</dbReference>
<evidence type="ECO:0000313" key="1">
    <source>
        <dbReference type="EMBL" id="QQP50295.1"/>
    </source>
</evidence>
<protein>
    <submittedName>
        <fullName evidence="1">Uncharacterized protein</fullName>
    </submittedName>
</protein>
<sequence length="59" mass="6197">DRESHTSSSNNNIVNSVGRFEESSIVSASSDGKKQHLDIIVSAELPPDKTHLSGCSGGN</sequence>
<accession>A0A7T8HIY3</accession>
<evidence type="ECO:0000313" key="2">
    <source>
        <dbReference type="Proteomes" id="UP000595437"/>
    </source>
</evidence>